<dbReference type="GO" id="GO:0006351">
    <property type="term" value="P:DNA-templated transcription"/>
    <property type="evidence" value="ECO:0007669"/>
    <property type="project" value="TreeGrafter"/>
</dbReference>
<evidence type="ECO:0000313" key="4">
    <source>
        <dbReference type="Proteomes" id="UP000071859"/>
    </source>
</evidence>
<name>A0A158EKE5_9BURK</name>
<dbReference type="Gene3D" id="3.40.190.10">
    <property type="entry name" value="Periplasmic binding protein-like II"/>
    <property type="match status" value="2"/>
</dbReference>
<dbReference type="InterPro" id="IPR058163">
    <property type="entry name" value="LysR-type_TF_proteobact-type"/>
</dbReference>
<evidence type="ECO:0000259" key="2">
    <source>
        <dbReference type="Pfam" id="PF03466"/>
    </source>
</evidence>
<dbReference type="SUPFAM" id="SSF53850">
    <property type="entry name" value="Periplasmic binding protein-like II"/>
    <property type="match status" value="1"/>
</dbReference>
<dbReference type="PANTHER" id="PTHR30537">
    <property type="entry name" value="HTH-TYPE TRANSCRIPTIONAL REGULATOR"/>
    <property type="match status" value="1"/>
</dbReference>
<dbReference type="AlphaFoldDB" id="A0A158EKE5"/>
<reference evidence="3" key="1">
    <citation type="submission" date="2016-01" db="EMBL/GenBank/DDBJ databases">
        <authorList>
            <person name="Peeters C."/>
        </authorList>
    </citation>
    <scope>NUCLEOTIDE SEQUENCE</scope>
    <source>
        <strain evidence="3">LMG 29321</strain>
    </source>
</reference>
<organism evidence="3 4">
    <name type="scientific">Caballeronia calidae</name>
    <dbReference type="NCBI Taxonomy" id="1777139"/>
    <lineage>
        <taxon>Bacteria</taxon>
        <taxon>Pseudomonadati</taxon>
        <taxon>Pseudomonadota</taxon>
        <taxon>Betaproteobacteria</taxon>
        <taxon>Burkholderiales</taxon>
        <taxon>Burkholderiaceae</taxon>
        <taxon>Caballeronia</taxon>
    </lineage>
</organism>
<gene>
    <name evidence="3" type="ORF">AWB78_08469</name>
</gene>
<proteinExistence type="inferred from homology"/>
<evidence type="ECO:0000313" key="3">
    <source>
        <dbReference type="EMBL" id="SAL07200.1"/>
    </source>
</evidence>
<evidence type="ECO:0000256" key="1">
    <source>
        <dbReference type="ARBA" id="ARBA00009437"/>
    </source>
</evidence>
<dbReference type="GO" id="GO:0043565">
    <property type="term" value="F:sequence-specific DNA binding"/>
    <property type="evidence" value="ECO:0007669"/>
    <property type="project" value="TreeGrafter"/>
</dbReference>
<dbReference type="GO" id="GO:0003700">
    <property type="term" value="F:DNA-binding transcription factor activity"/>
    <property type="evidence" value="ECO:0007669"/>
    <property type="project" value="TreeGrafter"/>
</dbReference>
<dbReference type="Proteomes" id="UP000071859">
    <property type="component" value="Unassembled WGS sequence"/>
</dbReference>
<dbReference type="PANTHER" id="PTHR30537:SF79">
    <property type="entry name" value="TRANSCRIPTIONAL REGULATOR-RELATED"/>
    <property type="match status" value="1"/>
</dbReference>
<dbReference type="Pfam" id="PF03466">
    <property type="entry name" value="LysR_substrate"/>
    <property type="match status" value="1"/>
</dbReference>
<dbReference type="EMBL" id="FCOX02000182">
    <property type="protein sequence ID" value="SAL07200.1"/>
    <property type="molecule type" value="Genomic_DNA"/>
</dbReference>
<sequence length="181" mass="20495">MRFNNRYPEITVSVISANAINERSCSESDFGILYGDGDWPTLDSAPLFPEIVYPIRSSTLDLPEPTKPEDLTALPLIQLDSSQWDCLDWQDWFDHFNVDYQIPRNALTFNQVTLSFNAALEGLGVTLGWDFMARQSIESGTLKRMGDFAYETGRSDFLVHAKFRPISASASIFRDWLLASV</sequence>
<dbReference type="InterPro" id="IPR005119">
    <property type="entry name" value="LysR_subst-bd"/>
</dbReference>
<comment type="caution">
    <text evidence="3">The sequence shown here is derived from an EMBL/GenBank/DDBJ whole genome shotgun (WGS) entry which is preliminary data.</text>
</comment>
<feature type="domain" description="LysR substrate-binding" evidence="2">
    <location>
        <begin position="2"/>
        <end position="179"/>
    </location>
</feature>
<keyword evidence="4" id="KW-1185">Reference proteome</keyword>
<protein>
    <submittedName>
        <fullName evidence="3">LysR family transcriptional regulator</fullName>
    </submittedName>
</protein>
<accession>A0A158EKE5</accession>
<comment type="similarity">
    <text evidence="1">Belongs to the LysR transcriptional regulatory family.</text>
</comment>